<dbReference type="SUPFAM" id="SSF47598">
    <property type="entry name" value="Ribbon-helix-helix"/>
    <property type="match status" value="1"/>
</dbReference>
<comment type="caution">
    <text evidence="1">The sequence shown here is derived from an EMBL/GenBank/DDBJ whole genome shotgun (WGS) entry which is preliminary data.</text>
</comment>
<protein>
    <submittedName>
        <fullName evidence="1">Uncharacterized protein</fullName>
    </submittedName>
</protein>
<reference evidence="1" key="1">
    <citation type="submission" date="2016-10" db="EMBL/GenBank/DDBJ databases">
        <title>Sequence of Gallionella enrichment culture.</title>
        <authorList>
            <person name="Poehlein A."/>
            <person name="Muehling M."/>
            <person name="Daniel R."/>
        </authorList>
    </citation>
    <scope>NUCLEOTIDE SEQUENCE</scope>
</reference>
<organism evidence="1">
    <name type="scientific">mine drainage metagenome</name>
    <dbReference type="NCBI Taxonomy" id="410659"/>
    <lineage>
        <taxon>unclassified sequences</taxon>
        <taxon>metagenomes</taxon>
        <taxon>ecological metagenomes</taxon>
    </lineage>
</organism>
<sequence>MTANIRTDLHVKLKIVAAERRTTIGELIEELVERNL</sequence>
<dbReference type="GO" id="GO:0006355">
    <property type="term" value="P:regulation of DNA-templated transcription"/>
    <property type="evidence" value="ECO:0007669"/>
    <property type="project" value="InterPro"/>
</dbReference>
<dbReference type="InterPro" id="IPR013321">
    <property type="entry name" value="Arc_rbn_hlx_hlx"/>
</dbReference>
<dbReference type="AlphaFoldDB" id="A0A1J5T4T8"/>
<proteinExistence type="predicted"/>
<dbReference type="EMBL" id="MLJW01000039">
    <property type="protein sequence ID" value="OIR07166.1"/>
    <property type="molecule type" value="Genomic_DNA"/>
</dbReference>
<dbReference type="Gene3D" id="1.10.1220.10">
    <property type="entry name" value="Met repressor-like"/>
    <property type="match status" value="1"/>
</dbReference>
<dbReference type="InterPro" id="IPR010985">
    <property type="entry name" value="Ribbon_hlx_hlx"/>
</dbReference>
<gene>
    <name evidence="1" type="ORF">GALL_107550</name>
</gene>
<name>A0A1J5T4T8_9ZZZZ</name>
<evidence type="ECO:0000313" key="1">
    <source>
        <dbReference type="EMBL" id="OIR07166.1"/>
    </source>
</evidence>
<accession>A0A1J5T4T8</accession>